<evidence type="ECO:0000256" key="1">
    <source>
        <dbReference type="SAM" id="MobiDB-lite"/>
    </source>
</evidence>
<feature type="compositionally biased region" description="Basic and acidic residues" evidence="1">
    <location>
        <begin position="112"/>
        <end position="121"/>
    </location>
</feature>
<feature type="region of interest" description="Disordered" evidence="1">
    <location>
        <begin position="243"/>
        <end position="265"/>
    </location>
</feature>
<feature type="region of interest" description="Disordered" evidence="1">
    <location>
        <begin position="63"/>
        <end position="166"/>
    </location>
</feature>
<dbReference type="EMBL" id="VSSQ01005054">
    <property type="protein sequence ID" value="MPM27664.1"/>
    <property type="molecule type" value="Genomic_DNA"/>
</dbReference>
<accession>A0A644YNK1</accession>
<sequence>MHEETIGGGAGLTHVADLGGESAVHREVQIRVLEDEQWRVSAEFHRAAQHVPARLLQQQFADRGGPGERELPEPRVGDHRVGDVMERRGDDIDDPVRHAGVGQHLRQQEGGQRGEDRRSQHDGAAGRQRRRDLARRHRQREVPRGDEERGSDRSPGHQLPRGALRGRPVVALDPRCLLAEPAQELGSVGHLTARLGERFAHLQSHHPGEVLGARDHGIEGPPQDLGSASWGSGGPVRCGIRSRPESGQAVRDGGVGHLGDDPAGRRVVDGHGATGAVPPLAVDEQARLQVGGKNVVQQHCRGLRHREPPVGRGPTVSCSRTMRVVLVYVSVYDPEYQGNGSAARPGIGPESCRHRRRPGRQSWSSTPSPPPPS</sequence>
<name>A0A644YNK1_9ZZZZ</name>
<feature type="compositionally biased region" description="Basic residues" evidence="1">
    <location>
        <begin position="127"/>
        <end position="139"/>
    </location>
</feature>
<evidence type="ECO:0000313" key="2">
    <source>
        <dbReference type="EMBL" id="MPM27664.1"/>
    </source>
</evidence>
<protein>
    <submittedName>
        <fullName evidence="2">Uncharacterized protein</fullName>
    </submittedName>
</protein>
<comment type="caution">
    <text evidence="2">The sequence shown here is derived from an EMBL/GenBank/DDBJ whole genome shotgun (WGS) entry which is preliminary data.</text>
</comment>
<feature type="compositionally biased region" description="Basic and acidic residues" evidence="1">
    <location>
        <begin position="140"/>
        <end position="155"/>
    </location>
</feature>
<gene>
    <name evidence="2" type="ORF">SDC9_74177</name>
</gene>
<organism evidence="2">
    <name type="scientific">bioreactor metagenome</name>
    <dbReference type="NCBI Taxonomy" id="1076179"/>
    <lineage>
        <taxon>unclassified sequences</taxon>
        <taxon>metagenomes</taxon>
        <taxon>ecological metagenomes</taxon>
    </lineage>
</organism>
<reference evidence="2" key="1">
    <citation type="submission" date="2019-08" db="EMBL/GenBank/DDBJ databases">
        <authorList>
            <person name="Kucharzyk K."/>
            <person name="Murdoch R.W."/>
            <person name="Higgins S."/>
            <person name="Loffler F."/>
        </authorList>
    </citation>
    <scope>NUCLEOTIDE SEQUENCE</scope>
</reference>
<proteinExistence type="predicted"/>
<dbReference type="AlphaFoldDB" id="A0A644YNK1"/>
<feature type="region of interest" description="Disordered" evidence="1">
    <location>
        <begin position="335"/>
        <end position="373"/>
    </location>
</feature>
<feature type="compositionally biased region" description="Basic and acidic residues" evidence="1">
    <location>
        <begin position="65"/>
        <end position="97"/>
    </location>
</feature>